<dbReference type="Pfam" id="PF14226">
    <property type="entry name" value="DIOX_N"/>
    <property type="match status" value="1"/>
</dbReference>
<dbReference type="InterPro" id="IPR026992">
    <property type="entry name" value="DIOX_N"/>
</dbReference>
<name>A0A9Q1GKS2_9CARY</name>
<feature type="domain" description="Fe2OG dioxygenase" evidence="4">
    <location>
        <begin position="229"/>
        <end position="330"/>
    </location>
</feature>
<dbReference type="InterPro" id="IPR044861">
    <property type="entry name" value="IPNS-like_FE2OG_OXY"/>
</dbReference>
<protein>
    <recommendedName>
        <fullName evidence="4">Fe2OG dioxygenase domain-containing protein</fullName>
    </recommendedName>
</protein>
<evidence type="ECO:0000313" key="6">
    <source>
        <dbReference type="Proteomes" id="UP001153076"/>
    </source>
</evidence>
<dbReference type="Gene3D" id="2.60.120.330">
    <property type="entry name" value="B-lactam Antibiotic, Isopenicillin N Synthase, Chain"/>
    <property type="match status" value="1"/>
</dbReference>
<comment type="similarity">
    <text evidence="3">Belongs to the iron/ascorbate-dependent oxidoreductase family.</text>
</comment>
<dbReference type="InterPro" id="IPR005123">
    <property type="entry name" value="Oxoglu/Fe-dep_dioxygenase_dom"/>
</dbReference>
<dbReference type="PANTHER" id="PTHR47990">
    <property type="entry name" value="2-OXOGLUTARATE (2OG) AND FE(II)-DEPENDENT OXYGENASE SUPERFAMILY PROTEIN-RELATED"/>
    <property type="match status" value="1"/>
</dbReference>
<dbReference type="GO" id="GO:0046872">
    <property type="term" value="F:metal ion binding"/>
    <property type="evidence" value="ECO:0007669"/>
    <property type="project" value="UniProtKB-KW"/>
</dbReference>
<dbReference type="InterPro" id="IPR050231">
    <property type="entry name" value="Iron_ascorbate_oxido_reductase"/>
</dbReference>
<sequence>MGVPSEFYKDYPVQNEHITPIDFNSMKQIPESHAWVESNDFECPLDKKHNLDLESIPVIDIEDSNASELIFHACVTWGMFQISNHGISTKVLEEVESQTRKLFNLPLEQKMKVLRSPEGAMGYGSPRISPFFSKLMWYEGFTIMENSFVDHAKVIWPSDYQEFWTFPEEPFVLYVIVSLLRISNVMDEYQTRMKGLAEKLMGLILKSLQIPESDGIWKIQDPTRGPKSMSTALQLNSYPSCPDPARSMGLAPHTDTSLFTILHQSGNISGLRLFKDGLGWIRVDPRPGTLVVNVGDLLHIISNARFPNVVHKAVVNKEKHRISLAYFYGPPLDFEMSPFLGYRACEGPCFRSLKVSEYVSLKAKHLDLALSHVRIG</sequence>
<dbReference type="InterPro" id="IPR027443">
    <property type="entry name" value="IPNS-like_sf"/>
</dbReference>
<dbReference type="OrthoDB" id="288590at2759"/>
<evidence type="ECO:0000313" key="5">
    <source>
        <dbReference type="EMBL" id="KAJ8422531.1"/>
    </source>
</evidence>
<dbReference type="EMBL" id="JAKOGI010002230">
    <property type="protein sequence ID" value="KAJ8422531.1"/>
    <property type="molecule type" value="Genomic_DNA"/>
</dbReference>
<evidence type="ECO:0000259" key="4">
    <source>
        <dbReference type="PROSITE" id="PS51471"/>
    </source>
</evidence>
<comment type="caution">
    <text evidence="5">The sequence shown here is derived from an EMBL/GenBank/DDBJ whole genome shotgun (WGS) entry which is preliminary data.</text>
</comment>
<dbReference type="PROSITE" id="PS51471">
    <property type="entry name" value="FE2OG_OXY"/>
    <property type="match status" value="1"/>
</dbReference>
<evidence type="ECO:0000256" key="2">
    <source>
        <dbReference type="ARBA" id="ARBA00023004"/>
    </source>
</evidence>
<dbReference type="Pfam" id="PF03171">
    <property type="entry name" value="2OG-FeII_Oxy"/>
    <property type="match status" value="1"/>
</dbReference>
<gene>
    <name evidence="5" type="ORF">Cgig2_028311</name>
</gene>
<keyword evidence="2 3" id="KW-0408">Iron</keyword>
<dbReference type="GO" id="GO:0016491">
    <property type="term" value="F:oxidoreductase activity"/>
    <property type="evidence" value="ECO:0007669"/>
    <property type="project" value="UniProtKB-KW"/>
</dbReference>
<dbReference type="SUPFAM" id="SSF51197">
    <property type="entry name" value="Clavaminate synthase-like"/>
    <property type="match status" value="1"/>
</dbReference>
<reference evidence="5" key="1">
    <citation type="submission" date="2022-04" db="EMBL/GenBank/DDBJ databases">
        <title>Carnegiea gigantea Genome sequencing and assembly v2.</title>
        <authorList>
            <person name="Copetti D."/>
            <person name="Sanderson M.J."/>
            <person name="Burquez A."/>
            <person name="Wojciechowski M.F."/>
        </authorList>
    </citation>
    <scope>NUCLEOTIDE SEQUENCE</scope>
    <source>
        <strain evidence="5">SGP5-SGP5p</strain>
        <tissue evidence="5">Aerial part</tissue>
    </source>
</reference>
<evidence type="ECO:0000256" key="3">
    <source>
        <dbReference type="RuleBase" id="RU003682"/>
    </source>
</evidence>
<organism evidence="5 6">
    <name type="scientific">Carnegiea gigantea</name>
    <dbReference type="NCBI Taxonomy" id="171969"/>
    <lineage>
        <taxon>Eukaryota</taxon>
        <taxon>Viridiplantae</taxon>
        <taxon>Streptophyta</taxon>
        <taxon>Embryophyta</taxon>
        <taxon>Tracheophyta</taxon>
        <taxon>Spermatophyta</taxon>
        <taxon>Magnoliopsida</taxon>
        <taxon>eudicotyledons</taxon>
        <taxon>Gunneridae</taxon>
        <taxon>Pentapetalae</taxon>
        <taxon>Caryophyllales</taxon>
        <taxon>Cactineae</taxon>
        <taxon>Cactaceae</taxon>
        <taxon>Cactoideae</taxon>
        <taxon>Echinocereeae</taxon>
        <taxon>Carnegiea</taxon>
    </lineage>
</organism>
<dbReference type="Proteomes" id="UP001153076">
    <property type="component" value="Unassembled WGS sequence"/>
</dbReference>
<keyword evidence="3" id="KW-0560">Oxidoreductase</keyword>
<keyword evidence="1 3" id="KW-0479">Metal-binding</keyword>
<dbReference type="AlphaFoldDB" id="A0A9Q1GKS2"/>
<evidence type="ECO:0000256" key="1">
    <source>
        <dbReference type="ARBA" id="ARBA00022723"/>
    </source>
</evidence>
<proteinExistence type="inferred from homology"/>
<accession>A0A9Q1GKS2</accession>
<keyword evidence="6" id="KW-1185">Reference proteome</keyword>